<dbReference type="EMBL" id="BPLR01013445">
    <property type="protein sequence ID" value="GIY61258.1"/>
    <property type="molecule type" value="Genomic_DNA"/>
</dbReference>
<keyword evidence="2" id="KW-1185">Reference proteome</keyword>
<comment type="caution">
    <text evidence="1">The sequence shown here is derived from an EMBL/GenBank/DDBJ whole genome shotgun (WGS) entry which is preliminary data.</text>
</comment>
<dbReference type="Proteomes" id="UP001054945">
    <property type="component" value="Unassembled WGS sequence"/>
</dbReference>
<protein>
    <submittedName>
        <fullName evidence="1">Uncharacterized protein</fullName>
    </submittedName>
</protein>
<accession>A0AAV4UU33</accession>
<gene>
    <name evidence="1" type="ORF">CEXT_596801</name>
</gene>
<evidence type="ECO:0000313" key="2">
    <source>
        <dbReference type="Proteomes" id="UP001054945"/>
    </source>
</evidence>
<dbReference type="AlphaFoldDB" id="A0AAV4UU33"/>
<proteinExistence type="predicted"/>
<sequence length="113" mass="12987">MPIVFGIVVGRCSVSSGAMPPTVDWSESPSTDNVEPDLHTLYSPRRRVVQSEVTAQQLQIFTWDSARKVIREIRLWQRHQGFLSYELVSQEKDELSIWTSLEIDKLNKIESVL</sequence>
<evidence type="ECO:0000313" key="1">
    <source>
        <dbReference type="EMBL" id="GIY61258.1"/>
    </source>
</evidence>
<organism evidence="1 2">
    <name type="scientific">Caerostris extrusa</name>
    <name type="common">Bark spider</name>
    <name type="synonym">Caerostris bankana</name>
    <dbReference type="NCBI Taxonomy" id="172846"/>
    <lineage>
        <taxon>Eukaryota</taxon>
        <taxon>Metazoa</taxon>
        <taxon>Ecdysozoa</taxon>
        <taxon>Arthropoda</taxon>
        <taxon>Chelicerata</taxon>
        <taxon>Arachnida</taxon>
        <taxon>Araneae</taxon>
        <taxon>Araneomorphae</taxon>
        <taxon>Entelegynae</taxon>
        <taxon>Araneoidea</taxon>
        <taxon>Araneidae</taxon>
        <taxon>Caerostris</taxon>
    </lineage>
</organism>
<reference evidence="1 2" key="1">
    <citation type="submission" date="2021-06" db="EMBL/GenBank/DDBJ databases">
        <title>Caerostris extrusa draft genome.</title>
        <authorList>
            <person name="Kono N."/>
            <person name="Arakawa K."/>
        </authorList>
    </citation>
    <scope>NUCLEOTIDE SEQUENCE [LARGE SCALE GENOMIC DNA]</scope>
</reference>
<name>A0AAV4UU33_CAEEX</name>